<dbReference type="AlphaFoldDB" id="A0AA88EGB7"/>
<sequence length="124" mass="14414">MIPTDKEMKEPCVAQLYLNDPTVVPQAPRKTLVMQPSTATNSDWWSLERNSRRGTRGMFRKTVSDDLRLGFQDDGFLDSDINVVADKGVKAAMDFLNANKTKIKREMKRKKLKKMKMMREKMMR</sequence>
<proteinExistence type="predicted"/>
<accession>A0AA88EGB7</accession>
<comment type="caution">
    <text evidence="1">The sequence shown here is derived from an EMBL/GenBank/DDBJ whole genome shotgun (WGS) entry which is preliminary data.</text>
</comment>
<gene>
    <name evidence="1" type="ORF">TIFTF001_055481</name>
</gene>
<dbReference type="Proteomes" id="UP001187192">
    <property type="component" value="Unassembled WGS sequence"/>
</dbReference>
<organism evidence="1 2">
    <name type="scientific">Ficus carica</name>
    <name type="common">Common fig</name>
    <dbReference type="NCBI Taxonomy" id="3494"/>
    <lineage>
        <taxon>Eukaryota</taxon>
        <taxon>Viridiplantae</taxon>
        <taxon>Streptophyta</taxon>
        <taxon>Embryophyta</taxon>
        <taxon>Tracheophyta</taxon>
        <taxon>Spermatophyta</taxon>
        <taxon>Magnoliopsida</taxon>
        <taxon>eudicotyledons</taxon>
        <taxon>Gunneridae</taxon>
        <taxon>Pentapetalae</taxon>
        <taxon>rosids</taxon>
        <taxon>fabids</taxon>
        <taxon>Rosales</taxon>
        <taxon>Moraceae</taxon>
        <taxon>Ficeae</taxon>
        <taxon>Ficus</taxon>
    </lineage>
</organism>
<name>A0AA88EGB7_FICCA</name>
<evidence type="ECO:0000313" key="1">
    <source>
        <dbReference type="EMBL" id="GMN70861.1"/>
    </source>
</evidence>
<keyword evidence="2" id="KW-1185">Reference proteome</keyword>
<evidence type="ECO:0000313" key="2">
    <source>
        <dbReference type="Proteomes" id="UP001187192"/>
    </source>
</evidence>
<dbReference type="EMBL" id="BTGU01017610">
    <property type="protein sequence ID" value="GMN70861.1"/>
    <property type="molecule type" value="Genomic_DNA"/>
</dbReference>
<protein>
    <submittedName>
        <fullName evidence="1">Uncharacterized protein</fullName>
    </submittedName>
</protein>
<reference evidence="1" key="1">
    <citation type="submission" date="2023-07" db="EMBL/GenBank/DDBJ databases">
        <title>draft genome sequence of fig (Ficus carica).</title>
        <authorList>
            <person name="Takahashi T."/>
            <person name="Nishimura K."/>
        </authorList>
    </citation>
    <scope>NUCLEOTIDE SEQUENCE</scope>
</reference>